<dbReference type="Proteomes" id="UP000648663">
    <property type="component" value="Unassembled WGS sequence"/>
</dbReference>
<name>A0ABQ2G9L4_9ACTN</name>
<evidence type="ECO:0000313" key="2">
    <source>
        <dbReference type="Proteomes" id="UP000648663"/>
    </source>
</evidence>
<protein>
    <submittedName>
        <fullName evidence="1">Uncharacterized protein</fullName>
    </submittedName>
</protein>
<accession>A0ABQ2G9L4</accession>
<sequence>MVGTRVLELWPDGRWATRPGDPSLRAGALRTRTGRVATVGPERARWATGGVGEGPMADLEALRRFGLVLEMAEAAGDGDWRAWTAVLGGLDEDTRADVVRQSSLVIAMLCEREAERRGITRDQFLAQFRAEAMDSLG</sequence>
<comment type="caution">
    <text evidence="1">The sequence shown here is derived from an EMBL/GenBank/DDBJ whole genome shotgun (WGS) entry which is preliminary data.</text>
</comment>
<proteinExistence type="predicted"/>
<reference evidence="2" key="1">
    <citation type="journal article" date="2019" name="Int. J. Syst. Evol. Microbiol.">
        <title>The Global Catalogue of Microorganisms (GCM) 10K type strain sequencing project: providing services to taxonomists for standard genome sequencing and annotation.</title>
        <authorList>
            <consortium name="The Broad Institute Genomics Platform"/>
            <consortium name="The Broad Institute Genome Sequencing Center for Infectious Disease"/>
            <person name="Wu L."/>
            <person name="Ma J."/>
        </authorList>
    </citation>
    <scope>NUCLEOTIDE SEQUENCE [LARGE SCALE GENOMIC DNA]</scope>
    <source>
        <strain evidence="2">CGMCC 4.5581</strain>
    </source>
</reference>
<dbReference type="EMBL" id="BMMI01000009">
    <property type="protein sequence ID" value="GGL81580.1"/>
    <property type="molecule type" value="Genomic_DNA"/>
</dbReference>
<organism evidence="1 2">
    <name type="scientific">Modestobacter marinus</name>
    <dbReference type="NCBI Taxonomy" id="477641"/>
    <lineage>
        <taxon>Bacteria</taxon>
        <taxon>Bacillati</taxon>
        <taxon>Actinomycetota</taxon>
        <taxon>Actinomycetes</taxon>
        <taxon>Geodermatophilales</taxon>
        <taxon>Geodermatophilaceae</taxon>
        <taxon>Modestobacter</taxon>
    </lineage>
</organism>
<evidence type="ECO:0000313" key="1">
    <source>
        <dbReference type="EMBL" id="GGL81580.1"/>
    </source>
</evidence>
<gene>
    <name evidence="1" type="ORF">GCM10011589_42340</name>
</gene>
<keyword evidence="2" id="KW-1185">Reference proteome</keyword>